<evidence type="ECO:0000313" key="2">
    <source>
        <dbReference type="EMBL" id="MFC7336063.1"/>
    </source>
</evidence>
<sequence length="111" mass="11842">MRTVPPSSNPLDVIDARQSNKLPNPAISFHAAYAGNANSADVAPAAALSSPPPDVLFPDDYGNQHHHSNRRSDPLEYVCLDDGSDSSTSRHIYVCLDGMLGGVENFLVASH</sequence>
<evidence type="ECO:0000313" key="3">
    <source>
        <dbReference type="Proteomes" id="UP001596472"/>
    </source>
</evidence>
<gene>
    <name evidence="2" type="ORF">ACFQY0_02645</name>
</gene>
<dbReference type="Proteomes" id="UP001596472">
    <property type="component" value="Unassembled WGS sequence"/>
</dbReference>
<organism evidence="2 3">
    <name type="scientific">Haloferula chungangensis</name>
    <dbReference type="NCBI Taxonomy" id="1048331"/>
    <lineage>
        <taxon>Bacteria</taxon>
        <taxon>Pseudomonadati</taxon>
        <taxon>Verrucomicrobiota</taxon>
        <taxon>Verrucomicrobiia</taxon>
        <taxon>Verrucomicrobiales</taxon>
        <taxon>Verrucomicrobiaceae</taxon>
        <taxon>Haloferula</taxon>
    </lineage>
</organism>
<proteinExistence type="predicted"/>
<accession>A0ABW2L165</accession>
<dbReference type="RefSeq" id="WP_379708804.1">
    <property type="nucleotide sequence ID" value="NZ_JBHTBS010000001.1"/>
</dbReference>
<dbReference type="EMBL" id="JBHTBS010000001">
    <property type="protein sequence ID" value="MFC7336063.1"/>
    <property type="molecule type" value="Genomic_DNA"/>
</dbReference>
<comment type="caution">
    <text evidence="2">The sequence shown here is derived from an EMBL/GenBank/DDBJ whole genome shotgun (WGS) entry which is preliminary data.</text>
</comment>
<feature type="region of interest" description="Disordered" evidence="1">
    <location>
        <begin position="41"/>
        <end position="71"/>
    </location>
</feature>
<evidence type="ECO:0000256" key="1">
    <source>
        <dbReference type="SAM" id="MobiDB-lite"/>
    </source>
</evidence>
<name>A0ABW2L165_9BACT</name>
<reference evidence="3" key="1">
    <citation type="journal article" date="2019" name="Int. J. Syst. Evol. Microbiol.">
        <title>The Global Catalogue of Microorganisms (GCM) 10K type strain sequencing project: providing services to taxonomists for standard genome sequencing and annotation.</title>
        <authorList>
            <consortium name="The Broad Institute Genomics Platform"/>
            <consortium name="The Broad Institute Genome Sequencing Center for Infectious Disease"/>
            <person name="Wu L."/>
            <person name="Ma J."/>
        </authorList>
    </citation>
    <scope>NUCLEOTIDE SEQUENCE [LARGE SCALE GENOMIC DNA]</scope>
    <source>
        <strain evidence="3">CGMCC 4.1467</strain>
    </source>
</reference>
<keyword evidence="3" id="KW-1185">Reference proteome</keyword>
<protein>
    <submittedName>
        <fullName evidence="2">Uncharacterized protein</fullName>
    </submittedName>
</protein>